<reference evidence="2" key="1">
    <citation type="submission" date="2025-08" db="UniProtKB">
        <authorList>
            <consortium name="RefSeq"/>
        </authorList>
    </citation>
    <scope>IDENTIFICATION</scope>
</reference>
<proteinExistence type="predicted"/>
<protein>
    <submittedName>
        <fullName evidence="2">Cysteine-rich secretory protein 1</fullName>
    </submittedName>
</protein>
<accession>A0AC54Z8X9</accession>
<organism evidence="1 2">
    <name type="scientific">Orycteropus afer afer</name>
    <dbReference type="NCBI Taxonomy" id="1230840"/>
    <lineage>
        <taxon>Eukaryota</taxon>
        <taxon>Metazoa</taxon>
        <taxon>Chordata</taxon>
        <taxon>Craniata</taxon>
        <taxon>Vertebrata</taxon>
        <taxon>Euteleostomi</taxon>
        <taxon>Mammalia</taxon>
        <taxon>Eutheria</taxon>
        <taxon>Afrotheria</taxon>
        <taxon>Tubulidentata</taxon>
        <taxon>Orycteropodidae</taxon>
        <taxon>Orycteropus</taxon>
    </lineage>
</organism>
<keyword evidence="1" id="KW-1185">Reference proteome</keyword>
<gene>
    <name evidence="2" type="primary">CRISP1</name>
</gene>
<evidence type="ECO:0000313" key="2">
    <source>
        <dbReference type="RefSeq" id="XP_042636260.1"/>
    </source>
</evidence>
<dbReference type="Proteomes" id="UP000694850">
    <property type="component" value="Unplaced"/>
</dbReference>
<sequence>MTVKHFLFLIAAFGFQPVSAGREKPGVPYNTLLTTLATVQEEIVNVHNNFRRHVTPSARNMLKMSWSEDAAQNARTLTSQCNPVDSYPPDRQIGENFCGENMFFASYPMSWSSVIEMWYNESKYFTYGKWKRLGKKTDHYTQVVWAISYLIGCGVTLCGERRSNRYLYICHYCHEGNDYKKNKPYKDGLPCADCPDACEDRLCTNPCPYADAIIICKKKIKKLGCNDKLVGQYCKASCLCTTEIK</sequence>
<dbReference type="RefSeq" id="XP_042636260.1">
    <property type="nucleotide sequence ID" value="XM_042780326.1"/>
</dbReference>
<evidence type="ECO:0000313" key="1">
    <source>
        <dbReference type="Proteomes" id="UP000694850"/>
    </source>
</evidence>
<name>A0AC54Z8X9_ORYAF</name>